<proteinExistence type="predicted"/>
<organism evidence="1 2">
    <name type="scientific">Artomyces pyxidatus</name>
    <dbReference type="NCBI Taxonomy" id="48021"/>
    <lineage>
        <taxon>Eukaryota</taxon>
        <taxon>Fungi</taxon>
        <taxon>Dikarya</taxon>
        <taxon>Basidiomycota</taxon>
        <taxon>Agaricomycotina</taxon>
        <taxon>Agaricomycetes</taxon>
        <taxon>Russulales</taxon>
        <taxon>Auriscalpiaceae</taxon>
        <taxon>Artomyces</taxon>
    </lineage>
</organism>
<keyword evidence="2" id="KW-1185">Reference proteome</keyword>
<sequence length="395" mass="43501">MFAIASDDPSEVRRVLDRGDVSPNETVGPQSALAFALTNERLVRKMDIVKTLLAYGADPAALRNPEFNPPNRANTSNRGSMVVSPPATTTLEKMDPATRYYVSRAGAMHTRKTSALIQKSSFRPLVRVRYDIAGQDRVFEQLFMVLNQHSRGFSVAPLVALLCGPSGHGKSLLARKFGSLLGVPTHTVNVTTLRSTHDLWHSQSMSPYEEPSPLTLSQFLLENEGKRCVVVLDEIEKTEDPKLLYSLLMPWELGRCSPPGGDRHIDVKNVIWLGTSNVGHDLVFDYHETVAGPTMSREEYVELVRLLRPRVSERLGASLLSRVTTVLPFIPFSDDEKMAIATEALYSLGGDMTASLSLEVVEKTVHSALAHYIPAEGARSLHRAISGLLLDISES</sequence>
<evidence type="ECO:0000313" key="2">
    <source>
        <dbReference type="Proteomes" id="UP000814140"/>
    </source>
</evidence>
<evidence type="ECO:0000313" key="1">
    <source>
        <dbReference type="EMBL" id="KAI0062355.1"/>
    </source>
</evidence>
<gene>
    <name evidence="1" type="ORF">BV25DRAFT_1804294</name>
</gene>
<reference evidence="1" key="1">
    <citation type="submission" date="2021-03" db="EMBL/GenBank/DDBJ databases">
        <authorList>
            <consortium name="DOE Joint Genome Institute"/>
            <person name="Ahrendt S."/>
            <person name="Looney B.P."/>
            <person name="Miyauchi S."/>
            <person name="Morin E."/>
            <person name="Drula E."/>
            <person name="Courty P.E."/>
            <person name="Chicoki N."/>
            <person name="Fauchery L."/>
            <person name="Kohler A."/>
            <person name="Kuo A."/>
            <person name="Labutti K."/>
            <person name="Pangilinan J."/>
            <person name="Lipzen A."/>
            <person name="Riley R."/>
            <person name="Andreopoulos W."/>
            <person name="He G."/>
            <person name="Johnson J."/>
            <person name="Barry K.W."/>
            <person name="Grigoriev I.V."/>
            <person name="Nagy L."/>
            <person name="Hibbett D."/>
            <person name="Henrissat B."/>
            <person name="Matheny P.B."/>
            <person name="Labbe J."/>
            <person name="Martin F."/>
        </authorList>
    </citation>
    <scope>NUCLEOTIDE SEQUENCE</scope>
    <source>
        <strain evidence="1">HHB10654</strain>
    </source>
</reference>
<dbReference type="Proteomes" id="UP000814140">
    <property type="component" value="Unassembled WGS sequence"/>
</dbReference>
<protein>
    <submittedName>
        <fullName evidence="1">P-loop containing nucleoside triphosphate hydrolase protein</fullName>
    </submittedName>
</protein>
<reference evidence="1" key="2">
    <citation type="journal article" date="2022" name="New Phytol.">
        <title>Evolutionary transition to the ectomycorrhizal habit in the genomes of a hyperdiverse lineage of mushroom-forming fungi.</title>
        <authorList>
            <person name="Looney B."/>
            <person name="Miyauchi S."/>
            <person name="Morin E."/>
            <person name="Drula E."/>
            <person name="Courty P.E."/>
            <person name="Kohler A."/>
            <person name="Kuo A."/>
            <person name="LaButti K."/>
            <person name="Pangilinan J."/>
            <person name="Lipzen A."/>
            <person name="Riley R."/>
            <person name="Andreopoulos W."/>
            <person name="He G."/>
            <person name="Johnson J."/>
            <person name="Nolan M."/>
            <person name="Tritt A."/>
            <person name="Barry K.W."/>
            <person name="Grigoriev I.V."/>
            <person name="Nagy L.G."/>
            <person name="Hibbett D."/>
            <person name="Henrissat B."/>
            <person name="Matheny P.B."/>
            <person name="Labbe J."/>
            <person name="Martin F.M."/>
        </authorList>
    </citation>
    <scope>NUCLEOTIDE SEQUENCE</scope>
    <source>
        <strain evidence="1">HHB10654</strain>
    </source>
</reference>
<accession>A0ACB8T2J1</accession>
<name>A0ACB8T2J1_9AGAM</name>
<dbReference type="EMBL" id="MU277208">
    <property type="protein sequence ID" value="KAI0062355.1"/>
    <property type="molecule type" value="Genomic_DNA"/>
</dbReference>
<comment type="caution">
    <text evidence="1">The sequence shown here is derived from an EMBL/GenBank/DDBJ whole genome shotgun (WGS) entry which is preliminary data.</text>
</comment>
<keyword evidence="1" id="KW-0378">Hydrolase</keyword>